<dbReference type="AlphaFoldDB" id="A0A964T5U8"/>
<dbReference type="InterPro" id="IPR008772">
    <property type="entry name" value="Phosphonate_metab_PhnH"/>
</dbReference>
<keyword evidence="2" id="KW-1185">Reference proteome</keyword>
<evidence type="ECO:0000313" key="2">
    <source>
        <dbReference type="Proteomes" id="UP000773614"/>
    </source>
</evidence>
<evidence type="ECO:0000313" key="1">
    <source>
        <dbReference type="EMBL" id="MYZ48975.1"/>
    </source>
</evidence>
<protein>
    <submittedName>
        <fullName evidence="1">Phosphonate C-P lyase system protein PhnH</fullName>
    </submittedName>
</protein>
<dbReference type="OrthoDB" id="9814509at2"/>
<dbReference type="InterPro" id="IPR038058">
    <property type="entry name" value="PhnH-like_sp"/>
</dbReference>
<name>A0A964T5U8_9HYPH</name>
<accession>A0A964T5U8</accession>
<reference evidence="1" key="1">
    <citation type="submission" date="2019-03" db="EMBL/GenBank/DDBJ databases">
        <title>Afifella sp. nov., isolated from activated sludge.</title>
        <authorList>
            <person name="Li Q."/>
            <person name="Liu Y."/>
        </authorList>
    </citation>
    <scope>NUCLEOTIDE SEQUENCE</scope>
    <source>
        <strain evidence="1">L72</strain>
    </source>
</reference>
<dbReference type="NCBIfam" id="TIGR03292">
    <property type="entry name" value="PhnH_redo"/>
    <property type="match status" value="1"/>
</dbReference>
<dbReference type="GO" id="GO:0019634">
    <property type="term" value="P:organic phosphonate metabolic process"/>
    <property type="evidence" value="ECO:0007669"/>
    <property type="project" value="InterPro"/>
</dbReference>
<keyword evidence="1" id="KW-0456">Lyase</keyword>
<gene>
    <name evidence="1" type="primary">phnH</name>
    <name evidence="1" type="ORF">E4O86_14765</name>
</gene>
<dbReference type="Gene3D" id="3.40.50.11310">
    <property type="entry name" value="Bacterial phosphonate metabolism protein PhnH"/>
    <property type="match status" value="1"/>
</dbReference>
<organism evidence="1 2">
    <name type="scientific">Propylenella binzhouense</name>
    <dbReference type="NCBI Taxonomy" id="2555902"/>
    <lineage>
        <taxon>Bacteria</taxon>
        <taxon>Pseudomonadati</taxon>
        <taxon>Pseudomonadota</taxon>
        <taxon>Alphaproteobacteria</taxon>
        <taxon>Hyphomicrobiales</taxon>
        <taxon>Propylenellaceae</taxon>
        <taxon>Propylenella</taxon>
    </lineage>
</organism>
<dbReference type="Proteomes" id="UP000773614">
    <property type="component" value="Unassembled WGS sequence"/>
</dbReference>
<dbReference type="RefSeq" id="WP_161141322.1">
    <property type="nucleotide sequence ID" value="NZ_SPKJ01000055.1"/>
</dbReference>
<dbReference type="PIRSF" id="PIRSF020680">
    <property type="entry name" value="PhnH"/>
    <property type="match status" value="1"/>
</dbReference>
<dbReference type="EMBL" id="SPKJ01000055">
    <property type="protein sequence ID" value="MYZ48975.1"/>
    <property type="molecule type" value="Genomic_DNA"/>
</dbReference>
<dbReference type="SUPFAM" id="SSF159709">
    <property type="entry name" value="PhnH-like"/>
    <property type="match status" value="1"/>
</dbReference>
<sequence length="205" mass="21021">MAPDALSGGFADPGRQSQAVFRALLDAMARPGTTARLGQGVRPPPPLNPAAGAVLATLADEDTPVFLDARLSAQGAVADWLGFHTGAPIVSDPAEAAFAAIADPEGMPPLAAFRLGSDEYPDRSTTLVLQVDGFGGPLPLVLAGPGIARAAELRPHPLPARFAEELRGNRALFPRGVDIVLAATDAIAALPRAVRLIDAGDLPCT</sequence>
<dbReference type="Pfam" id="PF05845">
    <property type="entry name" value="PhnH"/>
    <property type="match status" value="1"/>
</dbReference>
<comment type="caution">
    <text evidence="1">The sequence shown here is derived from an EMBL/GenBank/DDBJ whole genome shotgun (WGS) entry which is preliminary data.</text>
</comment>
<proteinExistence type="predicted"/>
<dbReference type="GO" id="GO:0016829">
    <property type="term" value="F:lyase activity"/>
    <property type="evidence" value="ECO:0007669"/>
    <property type="project" value="UniProtKB-KW"/>
</dbReference>